<evidence type="ECO:0000256" key="3">
    <source>
        <dbReference type="ARBA" id="ARBA00022719"/>
    </source>
</evidence>
<evidence type="ECO:0000256" key="2">
    <source>
        <dbReference type="ARBA" id="ARBA00022630"/>
    </source>
</evidence>
<dbReference type="SUPFAM" id="SSF51905">
    <property type="entry name" value="FAD/NAD(P)-binding domain"/>
    <property type="match status" value="2"/>
</dbReference>
<dbReference type="FunFam" id="3.50.50.60:FF:000034">
    <property type="entry name" value="sulfide:quinone oxidoreductase, mitochondrial"/>
    <property type="match status" value="1"/>
</dbReference>
<comment type="caution">
    <text evidence="7">The sequence shown here is derived from an EMBL/GenBank/DDBJ whole genome shotgun (WGS) entry which is preliminary data.</text>
</comment>
<dbReference type="Proteomes" id="UP000243416">
    <property type="component" value="Unassembled WGS sequence"/>
</dbReference>
<dbReference type="GO" id="GO:0070221">
    <property type="term" value="P:sulfide oxidation, using sulfide:quinone oxidoreductase"/>
    <property type="evidence" value="ECO:0007669"/>
    <property type="project" value="TreeGrafter"/>
</dbReference>
<proteinExistence type="predicted"/>
<evidence type="ECO:0000256" key="1">
    <source>
        <dbReference type="ARBA" id="ARBA00001974"/>
    </source>
</evidence>
<gene>
    <name evidence="7" type="ORF">ACY05_01235</name>
</gene>
<keyword evidence="4" id="KW-0274">FAD</keyword>
<dbReference type="InterPro" id="IPR023753">
    <property type="entry name" value="FAD/NAD-binding_dom"/>
</dbReference>
<accession>A0A656Z8D7</accession>
<comment type="cofactor">
    <cofactor evidence="1">
        <name>FAD</name>
        <dbReference type="ChEBI" id="CHEBI:57692"/>
    </cofactor>
</comment>
<keyword evidence="5" id="KW-0809">Transit peptide</keyword>
<dbReference type="PANTHER" id="PTHR10632">
    <property type="entry name" value="SULFIDE:QUINONE OXIDOREDUCTASE"/>
    <property type="match status" value="1"/>
</dbReference>
<dbReference type="RefSeq" id="WP_067169716.1">
    <property type="nucleotide sequence ID" value="NZ_LFZK01000001.1"/>
</dbReference>
<evidence type="ECO:0000256" key="6">
    <source>
        <dbReference type="ARBA" id="ARBA00023002"/>
    </source>
</evidence>
<evidence type="ECO:0000256" key="4">
    <source>
        <dbReference type="ARBA" id="ARBA00022827"/>
    </source>
</evidence>
<keyword evidence="6" id="KW-0560">Oxidoreductase</keyword>
<sequence>MSASKHTVVIIGGGTAGISVAAGLRRRQPGLDIAIVDPAEFHFYQPAWTLVGGGAFDVARTRRPLAGLLPRGVKHIAKAVSGFSPETNEIELAGGERLGYAFLVVAAGIQLNFDAIKGLPEALGKNGVSSNYRYDLAPYTWELVKNFKGGRALFTQPAGAIKCAGAPQKAMYLAADYWRQQGIKADSIQFRNGGAVLFSVPFYAQALSRVVDAYGAKARLGDSLVEVRGAEKIAVFERVQDGEKVREEVAYDLLHVVPPQSAPDFIRQSALANAEGWVDVDQHTLRHVRHNNIFSLGDCSSLPTSKTAAAVKAQAPVLVANLLEALQGLETRNRYTGYTACPVTTSHGKVMLAEFTYGGTVSTTLPLDSRIPRRFYWFLKRSVLPWFYWNLLLKGRFVPEVHQERRFPEALPALIEA</sequence>
<dbReference type="EMBL" id="LFZK01000001">
    <property type="protein sequence ID" value="KYC29212.1"/>
    <property type="molecule type" value="Genomic_DNA"/>
</dbReference>
<protein>
    <submittedName>
        <fullName evidence="7">Pyridine nucleotide-disulfide oxidoreductase</fullName>
    </submittedName>
</protein>
<dbReference type="InterPro" id="IPR036188">
    <property type="entry name" value="FAD/NAD-bd_sf"/>
</dbReference>
<name>A0A656Z8D7_9PROT</name>
<evidence type="ECO:0000313" key="7">
    <source>
        <dbReference type="EMBL" id="KYC29212.1"/>
    </source>
</evidence>
<dbReference type="Gene3D" id="3.50.50.60">
    <property type="entry name" value="FAD/NAD(P)-binding domain"/>
    <property type="match status" value="2"/>
</dbReference>
<reference evidence="7 8" key="1">
    <citation type="journal article" date="2016" name="ISME J.">
        <title>Integrated multi-omics analyses reveal the biochemical mechanisms and phylogenetic relevance of anaerobic androgen biodegradation in the environment.</title>
        <authorList>
            <person name="Yang F.C."/>
            <person name="Chen Y.L."/>
            <person name="Tang S.L."/>
            <person name="Yu C.P."/>
            <person name="Wang P.H."/>
            <person name="Ismail W."/>
            <person name="Wang C.H."/>
            <person name="Ding J.Y."/>
            <person name="Yang C.Y."/>
            <person name="Yang C.Y."/>
            <person name="Chiang Y.R."/>
        </authorList>
    </citation>
    <scope>NUCLEOTIDE SEQUENCE [LARGE SCALE GENOMIC DNA]</scope>
    <source>
        <strain evidence="7 8">DSM 13999</strain>
    </source>
</reference>
<evidence type="ECO:0000256" key="5">
    <source>
        <dbReference type="ARBA" id="ARBA00022946"/>
    </source>
</evidence>
<organism evidence="7 8">
    <name type="scientific">Sterolibacterium denitrificans</name>
    <dbReference type="NCBI Taxonomy" id="157592"/>
    <lineage>
        <taxon>Bacteria</taxon>
        <taxon>Pseudomonadati</taxon>
        <taxon>Pseudomonadota</taxon>
        <taxon>Betaproteobacteria</taxon>
        <taxon>Nitrosomonadales</taxon>
        <taxon>Sterolibacteriaceae</taxon>
        <taxon>Sterolibacterium</taxon>
    </lineage>
</organism>
<keyword evidence="2" id="KW-0285">Flavoprotein</keyword>
<dbReference type="OrthoDB" id="9802771at2"/>
<dbReference type="GO" id="GO:0071949">
    <property type="term" value="F:FAD binding"/>
    <property type="evidence" value="ECO:0007669"/>
    <property type="project" value="TreeGrafter"/>
</dbReference>
<keyword evidence="8" id="KW-1185">Reference proteome</keyword>
<evidence type="ECO:0000313" key="8">
    <source>
        <dbReference type="Proteomes" id="UP000243416"/>
    </source>
</evidence>
<dbReference type="GO" id="GO:0048038">
    <property type="term" value="F:quinone binding"/>
    <property type="evidence" value="ECO:0007669"/>
    <property type="project" value="UniProtKB-KW"/>
</dbReference>
<keyword evidence="3" id="KW-0874">Quinone</keyword>
<dbReference type="Pfam" id="PF07992">
    <property type="entry name" value="Pyr_redox_2"/>
    <property type="match status" value="1"/>
</dbReference>
<dbReference type="PANTHER" id="PTHR10632:SF2">
    <property type="entry name" value="SULFIDE:QUINONE OXIDOREDUCTASE, MITOCHONDRIAL"/>
    <property type="match status" value="1"/>
</dbReference>
<dbReference type="InterPro" id="IPR015904">
    <property type="entry name" value="Sulphide_quinone_reductase"/>
</dbReference>
<dbReference type="GO" id="GO:0070224">
    <property type="term" value="F:sulfide:quinone oxidoreductase activity"/>
    <property type="evidence" value="ECO:0007669"/>
    <property type="project" value="TreeGrafter"/>
</dbReference>
<dbReference type="AlphaFoldDB" id="A0A656Z8D7"/>